<dbReference type="Pfam" id="PF02518">
    <property type="entry name" value="HATPase_c"/>
    <property type="match status" value="1"/>
</dbReference>
<dbReference type="PROSITE" id="PS50110">
    <property type="entry name" value="RESPONSE_REGULATORY"/>
    <property type="match status" value="1"/>
</dbReference>
<dbReference type="GO" id="GO:0016020">
    <property type="term" value="C:membrane"/>
    <property type="evidence" value="ECO:0007669"/>
    <property type="project" value="InterPro"/>
</dbReference>
<dbReference type="Gene3D" id="1.20.5.1930">
    <property type="match status" value="1"/>
</dbReference>
<dbReference type="InterPro" id="IPR036890">
    <property type="entry name" value="HATPase_C_sf"/>
</dbReference>
<evidence type="ECO:0000256" key="4">
    <source>
        <dbReference type="PROSITE-ProRule" id="PRU00169"/>
    </source>
</evidence>
<feature type="domain" description="Response regulatory" evidence="5">
    <location>
        <begin position="422"/>
        <end position="538"/>
    </location>
</feature>
<dbReference type="Gene3D" id="3.40.50.2300">
    <property type="match status" value="1"/>
</dbReference>
<dbReference type="eggNOG" id="COG4585">
    <property type="taxonomic scope" value="Bacteria"/>
</dbReference>
<evidence type="ECO:0000259" key="5">
    <source>
        <dbReference type="PROSITE" id="PS50110"/>
    </source>
</evidence>
<dbReference type="Pfam" id="PF07730">
    <property type="entry name" value="HisKA_3"/>
    <property type="match status" value="1"/>
</dbReference>
<dbReference type="Pfam" id="PF00072">
    <property type="entry name" value="Response_reg"/>
    <property type="match status" value="1"/>
</dbReference>
<dbReference type="GO" id="GO:0046983">
    <property type="term" value="F:protein dimerization activity"/>
    <property type="evidence" value="ECO:0007669"/>
    <property type="project" value="InterPro"/>
</dbReference>
<proteinExistence type="predicted"/>
<dbReference type="InterPro" id="IPR058245">
    <property type="entry name" value="NreC/VraR/RcsB-like_REC"/>
</dbReference>
<dbReference type="InterPro" id="IPR011006">
    <property type="entry name" value="CheY-like_superfamily"/>
</dbReference>
<keyword evidence="3" id="KW-0902">Two-component regulatory system</keyword>
<feature type="modified residue" description="4-aspartylphosphate" evidence="4">
    <location>
        <position position="473"/>
    </location>
</feature>
<sequence>MNQSRPVSTEESLSRFLDSYLDAYFTRRDFDATVAWLSPAFSCVGSGLGELAEDLEAGFASYRRDLTDAPQSVDYVFRHRQIRALAPNMGLILLEMDIETDVQGKLLVMHHLRLTMTVAAPIDALTDTGMPADAWRIEQKHVSMPNSEQDEDEAYPVKELKERNAVLEKLTAELTRAEQRERTRIAGILHDNLQQLLVGARLGVEQGQRRLRRSSGTSGGETGAGEALDRVMGLLREAQQVMRDLVADLSPPILREAGLTAALHWLARVMLERYQQEVDIHVETDMSPRQPEVRDILFDGVRECLFNAVKHAHARHAEVRVQQEGGWLRVTISNCGDGFDVDRALNAGWGMSGYGLIGIRERLALLGGRLSIVSRQGEGTEVCLAVLGCSATSVAPSHPRAGGLLAQPAARQAVGLDVPSLRVLLVDDHPMVRNGLAALLSDQPDIEVVGEAASGEEALIDVARLQPDLVIMDASMPGMGGIEATRRISQRWPEVRVIGLSMHAEADRAAAMQAAGACDYQSKTGDVDALLAVIRRQFDRG</sequence>
<evidence type="ECO:0000256" key="3">
    <source>
        <dbReference type="ARBA" id="ARBA00023012"/>
    </source>
</evidence>
<reference evidence="6 7" key="2">
    <citation type="submission" date="2011-11" db="EMBL/GenBank/DDBJ databases">
        <authorList>
            <consortium name="US DOE Joint Genome Institute"/>
            <person name="Lucas S."/>
            <person name="Han J."/>
            <person name="Lapidus A."/>
            <person name="Cheng J.-F."/>
            <person name="Goodwin L."/>
            <person name="Pitluck S."/>
            <person name="Peters L."/>
            <person name="Ovchinnikova G."/>
            <person name="Zhang X."/>
            <person name="Detter J.C."/>
            <person name="Han C."/>
            <person name="Tapia R."/>
            <person name="Land M."/>
            <person name="Hauser L."/>
            <person name="Kyrpides N."/>
            <person name="Ivanova N."/>
            <person name="Pagani I."/>
            <person name="Vogl K."/>
            <person name="Liu Z."/>
            <person name="Overmann J."/>
            <person name="Frigaard N.-U."/>
            <person name="Bryant D."/>
            <person name="Woyke T."/>
        </authorList>
    </citation>
    <scope>NUCLEOTIDE SEQUENCE [LARGE SCALE GENOMIC DNA]</scope>
    <source>
        <strain evidence="6 7">970</strain>
    </source>
</reference>
<dbReference type="STRING" id="631362.Thi970DRAFT_02059"/>
<dbReference type="GO" id="GO:0000155">
    <property type="term" value="F:phosphorelay sensor kinase activity"/>
    <property type="evidence" value="ECO:0007669"/>
    <property type="project" value="InterPro"/>
</dbReference>
<evidence type="ECO:0000313" key="6">
    <source>
        <dbReference type="EMBL" id="EIC21826.1"/>
    </source>
</evidence>
<dbReference type="Gene3D" id="3.30.565.10">
    <property type="entry name" value="Histidine kinase-like ATPase, C-terminal domain"/>
    <property type="match status" value="1"/>
</dbReference>
<dbReference type="PANTHER" id="PTHR24421">
    <property type="entry name" value="NITRATE/NITRITE SENSOR PROTEIN NARX-RELATED"/>
    <property type="match status" value="1"/>
</dbReference>
<dbReference type="eggNOG" id="COG2197">
    <property type="taxonomic scope" value="Bacteria"/>
</dbReference>
<name>H8Z3B8_9GAMM</name>
<dbReference type="Pfam" id="PF13474">
    <property type="entry name" value="SnoaL_3"/>
    <property type="match status" value="1"/>
</dbReference>
<evidence type="ECO:0000256" key="1">
    <source>
        <dbReference type="ARBA" id="ARBA00022679"/>
    </source>
</evidence>
<dbReference type="SMART" id="SM00448">
    <property type="entry name" value="REC"/>
    <property type="match status" value="1"/>
</dbReference>
<keyword evidence="2 6" id="KW-0418">Kinase</keyword>
<keyword evidence="1" id="KW-0808">Transferase</keyword>
<evidence type="ECO:0000313" key="7">
    <source>
        <dbReference type="Proteomes" id="UP000002964"/>
    </source>
</evidence>
<keyword evidence="4" id="KW-0597">Phosphoprotein</keyword>
<dbReference type="InterPro" id="IPR011712">
    <property type="entry name" value="Sig_transdc_His_kin_sub3_dim/P"/>
</dbReference>
<dbReference type="SUPFAM" id="SSF52172">
    <property type="entry name" value="CheY-like"/>
    <property type="match status" value="1"/>
</dbReference>
<dbReference type="Proteomes" id="UP000002964">
    <property type="component" value="Unassembled WGS sequence"/>
</dbReference>
<dbReference type="AlphaFoldDB" id="H8Z3B8"/>
<protein>
    <submittedName>
        <fullName evidence="6">Response regulator receiver domain protein,histidine kinase</fullName>
    </submittedName>
</protein>
<dbReference type="SUPFAM" id="SSF55874">
    <property type="entry name" value="ATPase domain of HSP90 chaperone/DNA topoisomerase II/histidine kinase"/>
    <property type="match status" value="1"/>
</dbReference>
<dbReference type="InterPro" id="IPR037401">
    <property type="entry name" value="SnoaL-like"/>
</dbReference>
<accession>H8Z3B8</accession>
<evidence type="ECO:0000256" key="2">
    <source>
        <dbReference type="ARBA" id="ARBA00022777"/>
    </source>
</evidence>
<dbReference type="InterPro" id="IPR001789">
    <property type="entry name" value="Sig_transdc_resp-reg_receiver"/>
</dbReference>
<dbReference type="CDD" id="cd17535">
    <property type="entry name" value="REC_NarL-like"/>
    <property type="match status" value="1"/>
</dbReference>
<dbReference type="InterPro" id="IPR003594">
    <property type="entry name" value="HATPase_dom"/>
</dbReference>
<dbReference type="InterPro" id="IPR050482">
    <property type="entry name" value="Sensor_HK_TwoCompSys"/>
</dbReference>
<dbReference type="EMBL" id="JH603169">
    <property type="protein sequence ID" value="EIC21826.1"/>
    <property type="molecule type" value="Genomic_DNA"/>
</dbReference>
<dbReference type="CDD" id="cd16917">
    <property type="entry name" value="HATPase_UhpB-NarQ-NarX-like"/>
    <property type="match status" value="1"/>
</dbReference>
<dbReference type="HOGENOM" id="CLU_503377_0_0_6"/>
<organism evidence="6 7">
    <name type="scientific">Thiorhodovibrio frisius</name>
    <dbReference type="NCBI Taxonomy" id="631362"/>
    <lineage>
        <taxon>Bacteria</taxon>
        <taxon>Pseudomonadati</taxon>
        <taxon>Pseudomonadota</taxon>
        <taxon>Gammaproteobacteria</taxon>
        <taxon>Chromatiales</taxon>
        <taxon>Chromatiaceae</taxon>
        <taxon>Thiorhodovibrio</taxon>
    </lineage>
</organism>
<reference evidence="7" key="1">
    <citation type="submission" date="2011-06" db="EMBL/GenBank/DDBJ databases">
        <authorList>
            <consortium name="US DOE Joint Genome Institute (JGI-PGF)"/>
            <person name="Lucas S."/>
            <person name="Han J."/>
            <person name="Lapidus A."/>
            <person name="Cheng J.-F."/>
            <person name="Goodwin L."/>
            <person name="Pitluck S."/>
            <person name="Peters L."/>
            <person name="Land M.L."/>
            <person name="Hauser L."/>
            <person name="Vogl K."/>
            <person name="Liu Z."/>
            <person name="Overmann J."/>
            <person name="Frigaard N.-U."/>
            <person name="Bryant D.A."/>
            <person name="Woyke T.J."/>
        </authorList>
    </citation>
    <scope>NUCLEOTIDE SEQUENCE [LARGE SCALE GENOMIC DNA]</scope>
    <source>
        <strain evidence="7">970</strain>
    </source>
</reference>
<dbReference type="RefSeq" id="WP_009148410.1">
    <property type="nucleotide sequence ID" value="NZ_CP121471.1"/>
</dbReference>
<gene>
    <name evidence="6" type="ORF">Thi970DRAFT_02059</name>
</gene>
<keyword evidence="7" id="KW-1185">Reference proteome</keyword>
<dbReference type="OrthoDB" id="9797605at2"/>